<reference evidence="2" key="1">
    <citation type="journal article" date="2019" name="MBio">
        <title>Comparative genomics for the elucidation of multidrug resistance (MDR) in Candida lusitaniae.</title>
        <authorList>
            <person name="Kannan A."/>
            <person name="Asner S.A."/>
            <person name="Trachsel E."/>
            <person name="Kelly S."/>
            <person name="Parker J."/>
            <person name="Sanglard D."/>
        </authorList>
    </citation>
    <scope>NUCLEOTIDE SEQUENCE [LARGE SCALE GENOMIC DNA]</scope>
    <source>
        <strain evidence="2">P1</strain>
    </source>
</reference>
<dbReference type="Proteomes" id="UP000326582">
    <property type="component" value="Chromosome 7"/>
</dbReference>
<keyword evidence="2" id="KW-1185">Reference proteome</keyword>
<sequence length="202" mass="21343">MPKRAGTGVNIPARRSKTKKKKKDQKKKKERRKDNRGGSRSRLSAGTDFFGSGPSRLGSAGARSFILGARAQTQEKKITRGYQLRPRPDTYIKRPTVRSCLVFFLLQYSLLLFSQSFAHNLIMQFSTVVVAAAVAASVSAANVTETDVSSTLVTITSCGPEVTDCPAASPSASANVSTYAGAANKQFAAGAVALAAGALLAL</sequence>
<organism evidence="1 2">
    <name type="scientific">Clavispora lusitaniae</name>
    <name type="common">Candida lusitaniae</name>
    <dbReference type="NCBI Taxonomy" id="36911"/>
    <lineage>
        <taxon>Eukaryota</taxon>
        <taxon>Fungi</taxon>
        <taxon>Dikarya</taxon>
        <taxon>Ascomycota</taxon>
        <taxon>Saccharomycotina</taxon>
        <taxon>Pichiomycetes</taxon>
        <taxon>Metschnikowiaceae</taxon>
        <taxon>Clavispora</taxon>
    </lineage>
</organism>
<name>A0ACD0WRT1_CLALS</name>
<evidence type="ECO:0000313" key="1">
    <source>
        <dbReference type="EMBL" id="QFZ30192.1"/>
    </source>
</evidence>
<gene>
    <name evidence="1" type="ORF">EJF14_70270</name>
</gene>
<dbReference type="EMBL" id="CP038490">
    <property type="protein sequence ID" value="QFZ30192.1"/>
    <property type="molecule type" value="Genomic_DNA"/>
</dbReference>
<protein>
    <submittedName>
        <fullName evidence="1">Uncharacterized protein</fullName>
    </submittedName>
</protein>
<evidence type="ECO:0000313" key="2">
    <source>
        <dbReference type="Proteomes" id="UP000326582"/>
    </source>
</evidence>
<accession>A0ACD0WRT1</accession>
<proteinExistence type="predicted"/>